<proteinExistence type="predicted"/>
<dbReference type="NCBIfam" id="TIGR03514">
    <property type="entry name" value="GldB_lipo"/>
    <property type="match status" value="1"/>
</dbReference>
<dbReference type="PROSITE" id="PS51257">
    <property type="entry name" value="PROKAR_LIPOPROTEIN"/>
    <property type="match status" value="1"/>
</dbReference>
<name>A0A6B2H6M7_9BACT</name>
<keyword evidence="1" id="KW-0449">Lipoprotein</keyword>
<comment type="caution">
    <text evidence="1">The sequence shown here is derived from an EMBL/GenBank/DDBJ whole genome shotgun (WGS) entry which is preliminary data.</text>
</comment>
<dbReference type="InterPro" id="IPR019853">
    <property type="entry name" value="GldB-like"/>
</dbReference>
<dbReference type="AlphaFoldDB" id="A0A6B2H6M7"/>
<reference evidence="1 2" key="1">
    <citation type="submission" date="2020-01" db="EMBL/GenBank/DDBJ databases">
        <authorList>
            <person name="Kim M.K."/>
        </authorList>
    </citation>
    <scope>NUCLEOTIDE SEQUENCE [LARGE SCALE GENOMIC DNA]</scope>
    <source>
        <strain evidence="1 2">BT213</strain>
    </source>
</reference>
<protein>
    <submittedName>
        <fullName evidence="1">Gliding motility lipoprotein GldB</fullName>
    </submittedName>
</protein>
<organism evidence="1 2">
    <name type="scientific">Pontibacter fetidus</name>
    <dbReference type="NCBI Taxonomy" id="2700082"/>
    <lineage>
        <taxon>Bacteria</taxon>
        <taxon>Pseudomonadati</taxon>
        <taxon>Bacteroidota</taxon>
        <taxon>Cytophagia</taxon>
        <taxon>Cytophagales</taxon>
        <taxon>Hymenobacteraceae</taxon>
        <taxon>Pontibacter</taxon>
    </lineage>
</organism>
<accession>A0A6B2H6M7</accession>
<evidence type="ECO:0000313" key="1">
    <source>
        <dbReference type="EMBL" id="NDK54694.1"/>
    </source>
</evidence>
<evidence type="ECO:0000313" key="2">
    <source>
        <dbReference type="Proteomes" id="UP000478546"/>
    </source>
</evidence>
<dbReference type="Proteomes" id="UP000478546">
    <property type="component" value="Unassembled WGS sequence"/>
</dbReference>
<dbReference type="EMBL" id="JAAEAA010000002">
    <property type="protein sequence ID" value="NDK54694.1"/>
    <property type="molecule type" value="Genomic_DNA"/>
</dbReference>
<dbReference type="RefSeq" id="WP_162344744.1">
    <property type="nucleotide sequence ID" value="NZ_JAAEAA010000002.1"/>
</dbReference>
<dbReference type="Pfam" id="PF25594">
    <property type="entry name" value="GldB_lipo"/>
    <property type="match status" value="1"/>
</dbReference>
<sequence>MSYRLVYIAIVLFLASCSKKGCELPDEIERIPVDVKIERLEKDFFAIKQEKQVRDFLKQHPLFADKYLQQKQYPHDSILVNSLLGLATNPSLDSLAQQAMKKFDNMEPEQQQLETAFKVIKFYYPEFYVPEVKTFVSGLGQDLHVSDSLMVLGLDFFIGKDALYRPDTYEYILKRYERPNMVPAAILLLSNKFNKTDFLDRSLLSEMISAGKAYYFVKTVMPCTPDSAIIGYSGSQVADIHHNEGRIWAHFIEKSLLYEKNPFLVQKYIGERPNTPEIDAKAPGRLGTWVGWQIVKKYMERHPEVTLPELMADKDYKKIFNESKYKPEKS</sequence>
<gene>
    <name evidence="1" type="primary">gldB</name>
    <name evidence="1" type="ORF">GWO68_02080</name>
</gene>
<keyword evidence="2" id="KW-1185">Reference proteome</keyword>